<feature type="non-terminal residue" evidence="2">
    <location>
        <position position="1"/>
    </location>
</feature>
<reference evidence="2 3" key="1">
    <citation type="journal article" date="2021" name="BMC Genomics">
        <title>Datura genome reveals duplications of psychoactive alkaloid biosynthetic genes and high mutation rate following tissue culture.</title>
        <authorList>
            <person name="Rajewski A."/>
            <person name="Carter-House D."/>
            <person name="Stajich J."/>
            <person name="Litt A."/>
        </authorList>
    </citation>
    <scope>NUCLEOTIDE SEQUENCE [LARGE SCALE GENOMIC DNA]</scope>
    <source>
        <strain evidence="2">AR-01</strain>
    </source>
</reference>
<feature type="compositionally biased region" description="Acidic residues" evidence="1">
    <location>
        <begin position="36"/>
        <end position="46"/>
    </location>
</feature>
<organism evidence="2 3">
    <name type="scientific">Datura stramonium</name>
    <name type="common">Jimsonweed</name>
    <name type="synonym">Common thornapple</name>
    <dbReference type="NCBI Taxonomy" id="4076"/>
    <lineage>
        <taxon>Eukaryota</taxon>
        <taxon>Viridiplantae</taxon>
        <taxon>Streptophyta</taxon>
        <taxon>Embryophyta</taxon>
        <taxon>Tracheophyta</taxon>
        <taxon>Spermatophyta</taxon>
        <taxon>Magnoliopsida</taxon>
        <taxon>eudicotyledons</taxon>
        <taxon>Gunneridae</taxon>
        <taxon>Pentapetalae</taxon>
        <taxon>asterids</taxon>
        <taxon>lamiids</taxon>
        <taxon>Solanales</taxon>
        <taxon>Solanaceae</taxon>
        <taxon>Solanoideae</taxon>
        <taxon>Datureae</taxon>
        <taxon>Datura</taxon>
    </lineage>
</organism>
<feature type="compositionally biased region" description="Acidic residues" evidence="1">
    <location>
        <begin position="78"/>
        <end position="87"/>
    </location>
</feature>
<gene>
    <name evidence="2" type="ORF">HAX54_001973</name>
</gene>
<comment type="caution">
    <text evidence="2">The sequence shown here is derived from an EMBL/GenBank/DDBJ whole genome shotgun (WGS) entry which is preliminary data.</text>
</comment>
<dbReference type="Proteomes" id="UP000823775">
    <property type="component" value="Unassembled WGS sequence"/>
</dbReference>
<dbReference type="EMBL" id="JACEIK010001084">
    <property type="protein sequence ID" value="MCD7465805.1"/>
    <property type="molecule type" value="Genomic_DNA"/>
</dbReference>
<evidence type="ECO:0000256" key="1">
    <source>
        <dbReference type="SAM" id="MobiDB-lite"/>
    </source>
</evidence>
<evidence type="ECO:0000313" key="3">
    <source>
        <dbReference type="Proteomes" id="UP000823775"/>
    </source>
</evidence>
<name>A0ABS8T4E3_DATST</name>
<proteinExistence type="predicted"/>
<evidence type="ECO:0000313" key="2">
    <source>
        <dbReference type="EMBL" id="MCD7465805.1"/>
    </source>
</evidence>
<protein>
    <submittedName>
        <fullName evidence="2">Uncharacterized protein</fullName>
    </submittedName>
</protein>
<keyword evidence="3" id="KW-1185">Reference proteome</keyword>
<feature type="compositionally biased region" description="Basic and acidic residues" evidence="1">
    <location>
        <begin position="1"/>
        <end position="13"/>
    </location>
</feature>
<sequence>VMTWEKAKAREAAEATSPLPQFEEGGEGTESKNEDPPADDIEEGDNNAEKSGDDDSVVEESGVKENTVVESGDKESSMEESGEQEEDSNPHTTPKARSKT</sequence>
<feature type="region of interest" description="Disordered" evidence="1">
    <location>
        <begin position="1"/>
        <end position="100"/>
    </location>
</feature>
<accession>A0ABS8T4E3</accession>